<name>L2F8L5_9GAMM</name>
<evidence type="ECO:0000259" key="2">
    <source>
        <dbReference type="Pfam" id="PF01557"/>
    </source>
</evidence>
<proteinExistence type="predicted"/>
<reference evidence="3 4" key="1">
    <citation type="journal article" date="2013" name="Genome Announc.">
        <title>Genome Sequence of Moraxella macacae 0408225, a Novel Bacterial Species Isolated from a Cynomolgus Macaque with Epistaxis.</title>
        <authorList>
            <person name="Ladner J.T."/>
            <person name="Whitehouse C.A."/>
            <person name="Koroleva G.I."/>
            <person name="Palacios G.F."/>
        </authorList>
    </citation>
    <scope>NUCLEOTIDE SEQUENCE [LARGE SCALE GENOMIC DNA]</scope>
    <source>
        <strain evidence="3 4">0408225</strain>
    </source>
</reference>
<dbReference type="PANTHER" id="PTHR11820">
    <property type="entry name" value="ACYLPYRUVASE"/>
    <property type="match status" value="1"/>
</dbReference>
<accession>L2F8L5</accession>
<sequence length="234" mass="25738">MSYIFNPSKTVGLPILHHDKLFPVHRVYCVGRNYAEHAKEMGSDPKREPPFFFCKHSDAQSIIPIANNHTVHIPYPTQTHDFHYEIELVVALASGGKNIKPADAMQCVFGYAIGLDMTRRDLQNQMKQQGRPWEAGKAFDFAAPIGEICPISYAGEIENARICLKVNGKTVQQGNIHELIWNIAQTIGELSKLFELCAGDLIFTGTPKGVGSVVSGDVMMGEITGLPGICVVVD</sequence>
<dbReference type="Proteomes" id="UP000023795">
    <property type="component" value="Unassembled WGS sequence"/>
</dbReference>
<feature type="domain" description="Fumarylacetoacetase-like C-terminal" evidence="2">
    <location>
        <begin position="27"/>
        <end position="230"/>
    </location>
</feature>
<dbReference type="OrthoDB" id="9805307at2"/>
<keyword evidence="1" id="KW-0479">Metal-binding</keyword>
<dbReference type="InterPro" id="IPR036663">
    <property type="entry name" value="Fumarylacetoacetase_C_sf"/>
</dbReference>
<gene>
    <name evidence="3" type="ORF">MOMA_03255</name>
</gene>
<dbReference type="GO" id="GO:0018773">
    <property type="term" value="F:acetylpyruvate hydrolase activity"/>
    <property type="evidence" value="ECO:0007669"/>
    <property type="project" value="TreeGrafter"/>
</dbReference>
<evidence type="ECO:0000313" key="3">
    <source>
        <dbReference type="EMBL" id="ELA09387.1"/>
    </source>
</evidence>
<organism evidence="3 4">
    <name type="scientific">Moraxella macacae 0408225</name>
    <dbReference type="NCBI Taxonomy" id="1230338"/>
    <lineage>
        <taxon>Bacteria</taxon>
        <taxon>Pseudomonadati</taxon>
        <taxon>Pseudomonadota</taxon>
        <taxon>Gammaproteobacteria</taxon>
        <taxon>Moraxellales</taxon>
        <taxon>Moraxellaceae</taxon>
        <taxon>Moraxella</taxon>
    </lineage>
</organism>
<dbReference type="STRING" id="1230338.MOMA_03255"/>
<dbReference type="Gene3D" id="3.90.850.10">
    <property type="entry name" value="Fumarylacetoacetase-like, C-terminal domain"/>
    <property type="match status" value="1"/>
</dbReference>
<dbReference type="Pfam" id="PF01557">
    <property type="entry name" value="FAA_hydrolase"/>
    <property type="match status" value="1"/>
</dbReference>
<dbReference type="EMBL" id="ANIN01000001">
    <property type="protein sequence ID" value="ELA09387.1"/>
    <property type="molecule type" value="Genomic_DNA"/>
</dbReference>
<dbReference type="InterPro" id="IPR011234">
    <property type="entry name" value="Fumarylacetoacetase-like_C"/>
</dbReference>
<comment type="caution">
    <text evidence="3">The sequence shown here is derived from an EMBL/GenBank/DDBJ whole genome shotgun (WGS) entry which is preliminary data.</text>
</comment>
<evidence type="ECO:0000256" key="1">
    <source>
        <dbReference type="ARBA" id="ARBA00022723"/>
    </source>
</evidence>
<dbReference type="GO" id="GO:0046872">
    <property type="term" value="F:metal ion binding"/>
    <property type="evidence" value="ECO:0007669"/>
    <property type="project" value="UniProtKB-KW"/>
</dbReference>
<dbReference type="PANTHER" id="PTHR11820:SF90">
    <property type="entry name" value="FLUTATHIONE S-TRANSFERASE"/>
    <property type="match status" value="1"/>
</dbReference>
<dbReference type="PATRIC" id="fig|1230338.3.peg.708"/>
<dbReference type="SUPFAM" id="SSF56529">
    <property type="entry name" value="FAH"/>
    <property type="match status" value="1"/>
</dbReference>
<keyword evidence="4" id="KW-1185">Reference proteome</keyword>
<dbReference type="AlphaFoldDB" id="L2F8L5"/>
<evidence type="ECO:0000313" key="4">
    <source>
        <dbReference type="Proteomes" id="UP000023795"/>
    </source>
</evidence>
<protein>
    <submittedName>
        <fullName evidence="3">Fumarylacetoacetate (FAA) hydrolase</fullName>
    </submittedName>
</protein>
<dbReference type="eggNOG" id="COG0179">
    <property type="taxonomic scope" value="Bacteria"/>
</dbReference>
<keyword evidence="3" id="KW-0378">Hydrolase</keyword>
<dbReference type="RefSeq" id="WP_009767207.1">
    <property type="nucleotide sequence ID" value="NZ_ANIN01000001.1"/>
</dbReference>